<gene>
    <name evidence="3" type="ORF">FMM06_14505</name>
</gene>
<protein>
    <submittedName>
        <fullName evidence="3">Glycosyltransferase family 2 protein</fullName>
    </submittedName>
</protein>
<dbReference type="AlphaFoldDB" id="A0A552UAU0"/>
<dbReference type="PANTHER" id="PTHR43630">
    <property type="entry name" value="POLY-BETA-1,6-N-ACETYL-D-GLUCOSAMINE SYNTHASE"/>
    <property type="match status" value="1"/>
</dbReference>
<dbReference type="PANTHER" id="PTHR43630:SF2">
    <property type="entry name" value="GLYCOSYLTRANSFERASE"/>
    <property type="match status" value="1"/>
</dbReference>
<dbReference type="CDD" id="cd02511">
    <property type="entry name" value="Beta4Glucosyltransferase"/>
    <property type="match status" value="1"/>
</dbReference>
<feature type="domain" description="Glycosyltransferase 2-like" evidence="2">
    <location>
        <begin position="2"/>
        <end position="113"/>
    </location>
</feature>
<comment type="similarity">
    <text evidence="1">Belongs to the glycosyltransferase 2 family. WaaE/KdtX subfamily.</text>
</comment>
<dbReference type="InterPro" id="IPR029044">
    <property type="entry name" value="Nucleotide-diphossugar_trans"/>
</dbReference>
<comment type="caution">
    <text evidence="3">The sequence shown here is derived from an EMBL/GenBank/DDBJ whole genome shotgun (WGS) entry which is preliminary data.</text>
</comment>
<organism evidence="3 4">
    <name type="scientific">Glacieibacterium frigidum</name>
    <dbReference type="NCBI Taxonomy" id="2593303"/>
    <lineage>
        <taxon>Bacteria</taxon>
        <taxon>Pseudomonadati</taxon>
        <taxon>Pseudomonadota</taxon>
        <taxon>Alphaproteobacteria</taxon>
        <taxon>Sphingomonadales</taxon>
        <taxon>Sphingosinicellaceae</taxon>
        <taxon>Glacieibacterium</taxon>
    </lineage>
</organism>
<keyword evidence="3" id="KW-0808">Transferase</keyword>
<dbReference type="SUPFAM" id="SSF53448">
    <property type="entry name" value="Nucleotide-diphospho-sugar transferases"/>
    <property type="match status" value="1"/>
</dbReference>
<evidence type="ECO:0000313" key="4">
    <source>
        <dbReference type="Proteomes" id="UP000317894"/>
    </source>
</evidence>
<dbReference type="Gene3D" id="3.90.550.10">
    <property type="entry name" value="Spore Coat Polysaccharide Biosynthesis Protein SpsA, Chain A"/>
    <property type="match status" value="1"/>
</dbReference>
<dbReference type="GO" id="GO:0016740">
    <property type="term" value="F:transferase activity"/>
    <property type="evidence" value="ECO:0007669"/>
    <property type="project" value="UniProtKB-KW"/>
</dbReference>
<evidence type="ECO:0000259" key="2">
    <source>
        <dbReference type="Pfam" id="PF00535"/>
    </source>
</evidence>
<dbReference type="InterPro" id="IPR001173">
    <property type="entry name" value="Glyco_trans_2-like"/>
</dbReference>
<reference evidence="3 4" key="1">
    <citation type="submission" date="2019-07" db="EMBL/GenBank/DDBJ databases">
        <title>Novel species isolated from glacier.</title>
        <authorList>
            <person name="Liu Q."/>
            <person name="Xin Y.-H."/>
        </authorList>
    </citation>
    <scope>NUCLEOTIDE SEQUENCE [LARGE SCALE GENOMIC DNA]</scope>
    <source>
        <strain evidence="3 4">LB1R16</strain>
    </source>
</reference>
<dbReference type="Pfam" id="PF00535">
    <property type="entry name" value="Glycos_transf_2"/>
    <property type="match status" value="1"/>
</dbReference>
<evidence type="ECO:0000256" key="1">
    <source>
        <dbReference type="ARBA" id="ARBA00038494"/>
    </source>
</evidence>
<evidence type="ECO:0000313" key="3">
    <source>
        <dbReference type="EMBL" id="TRW15328.1"/>
    </source>
</evidence>
<dbReference type="EMBL" id="VJWA01000002">
    <property type="protein sequence ID" value="TRW15328.1"/>
    <property type="molecule type" value="Genomic_DNA"/>
</dbReference>
<dbReference type="OrthoDB" id="9815923at2"/>
<name>A0A552UAU0_9SPHN</name>
<sequence length="288" mass="31837">MTVVILTFNEARHIARAIASVQGLATRIVVVDSDSTDDTVAIAAANGAEVLVNPWINYATQFNWALDNAGIDTDWTLRLDADEIIEPGLAAALRTFLGAPGDAAGATVDRRIDFLGRAIRWGGVYPVRQLRLWRSGRGRCESRWMDEHITVDGPIAHLSGGDLADVNLNNLGWWTAKHNGYATREAIDELLRAPVDAEVGGQAGVKRWIKHKVYHRLPLGSRALAYFIYRYVLRLGFLDGWPGLVFHALQGGWYRFLVDAKIAEIRGLMRARGASLAQVVADEYGHRI</sequence>
<accession>A0A552UAU0</accession>
<keyword evidence="4" id="KW-1185">Reference proteome</keyword>
<proteinExistence type="inferred from homology"/>
<dbReference type="Proteomes" id="UP000317894">
    <property type="component" value="Unassembled WGS sequence"/>
</dbReference>